<evidence type="ECO:0000256" key="1">
    <source>
        <dbReference type="ARBA" id="ARBA00008140"/>
    </source>
</evidence>
<evidence type="ECO:0000313" key="6">
    <source>
        <dbReference type="EMBL" id="CAD9110571.1"/>
    </source>
</evidence>
<dbReference type="Gene3D" id="3.90.1720.30">
    <property type="entry name" value="PPPDE domains"/>
    <property type="match status" value="1"/>
</dbReference>
<keyword evidence="3" id="KW-0378">Hydrolase</keyword>
<reference evidence="6" key="1">
    <citation type="submission" date="2021-01" db="EMBL/GenBank/DDBJ databases">
        <authorList>
            <person name="Corre E."/>
            <person name="Pelletier E."/>
            <person name="Niang G."/>
            <person name="Scheremetjew M."/>
            <person name="Finn R."/>
            <person name="Kale V."/>
            <person name="Holt S."/>
            <person name="Cochrane G."/>
            <person name="Meng A."/>
            <person name="Brown T."/>
            <person name="Cohen L."/>
        </authorList>
    </citation>
    <scope>NUCLEOTIDE SEQUENCE</scope>
    <source>
        <strain evidence="6">OF101</strain>
    </source>
</reference>
<dbReference type="PANTHER" id="PTHR12378:SF80">
    <property type="entry name" value="IP06716P-RELATED"/>
    <property type="match status" value="1"/>
</dbReference>
<dbReference type="GO" id="GO:0006508">
    <property type="term" value="P:proteolysis"/>
    <property type="evidence" value="ECO:0007669"/>
    <property type="project" value="UniProtKB-KW"/>
</dbReference>
<evidence type="ECO:0000256" key="3">
    <source>
        <dbReference type="ARBA" id="ARBA00022801"/>
    </source>
</evidence>
<accession>A0A7S1LQ81</accession>
<feature type="region of interest" description="Disordered" evidence="4">
    <location>
        <begin position="61"/>
        <end position="98"/>
    </location>
</feature>
<feature type="compositionally biased region" description="Basic and acidic residues" evidence="4">
    <location>
        <begin position="9"/>
        <end position="19"/>
    </location>
</feature>
<dbReference type="SMART" id="SM01179">
    <property type="entry name" value="DUF862"/>
    <property type="match status" value="1"/>
</dbReference>
<dbReference type="PANTHER" id="PTHR12378">
    <property type="entry name" value="DESUMOYLATING ISOPEPTIDASE"/>
    <property type="match status" value="1"/>
</dbReference>
<organism evidence="6">
    <name type="scientific">Alexandrium catenella</name>
    <name type="common">Red tide dinoflagellate</name>
    <name type="synonym">Gonyaulax catenella</name>
    <dbReference type="NCBI Taxonomy" id="2925"/>
    <lineage>
        <taxon>Eukaryota</taxon>
        <taxon>Sar</taxon>
        <taxon>Alveolata</taxon>
        <taxon>Dinophyceae</taxon>
        <taxon>Gonyaulacales</taxon>
        <taxon>Pyrocystaceae</taxon>
        <taxon>Alexandrium</taxon>
    </lineage>
</organism>
<evidence type="ECO:0000256" key="2">
    <source>
        <dbReference type="ARBA" id="ARBA00022670"/>
    </source>
</evidence>
<evidence type="ECO:0000256" key="4">
    <source>
        <dbReference type="SAM" id="MobiDB-lite"/>
    </source>
</evidence>
<dbReference type="GO" id="GO:0016579">
    <property type="term" value="P:protein deubiquitination"/>
    <property type="evidence" value="ECO:0007669"/>
    <property type="project" value="TreeGrafter"/>
</dbReference>
<name>A0A7S1LQ81_ALECA</name>
<proteinExistence type="inferred from homology"/>
<dbReference type="InterPro" id="IPR042266">
    <property type="entry name" value="PPPDE_sf"/>
</dbReference>
<dbReference type="GO" id="GO:0101005">
    <property type="term" value="F:deubiquitinase activity"/>
    <property type="evidence" value="ECO:0007669"/>
    <property type="project" value="TreeGrafter"/>
</dbReference>
<evidence type="ECO:0000259" key="5">
    <source>
        <dbReference type="PROSITE" id="PS51858"/>
    </source>
</evidence>
<feature type="compositionally biased region" description="Basic and acidic residues" evidence="4">
    <location>
        <begin position="30"/>
        <end position="39"/>
    </location>
</feature>
<sequence length="282" mass="30162">MIAARTRKWSKELLEREPSSARSAGQASREAVHARDTGRSNEGSGGLVKRLVFTSALEPTGAAGGAAGQAKAQNRAAARPEEAASPARQSRRRNSASGAPVKLHVYDASWLASEYLPIMHLGVEIYGCEFAFGDRGVRSFKPGTYDADRHRATVLLGTTLMRRREVYGLLVSMKKEYPGERYRLVGCNCQTFAYVLCERLGLGESIPAEYVYFAKPFNFPVGAGLSNLIPSGLASGLGSNSSSCSGVGCLDIEQSIIEEAFVQGEDPGLPRQPAVALKMGAS</sequence>
<dbReference type="AlphaFoldDB" id="A0A7S1LQ81"/>
<dbReference type="PROSITE" id="PS51858">
    <property type="entry name" value="PPPDE"/>
    <property type="match status" value="1"/>
</dbReference>
<protein>
    <recommendedName>
        <fullName evidence="5">PPPDE domain-containing protein</fullName>
    </recommendedName>
</protein>
<gene>
    <name evidence="6" type="ORF">ACAT0790_LOCUS12194</name>
</gene>
<dbReference type="Pfam" id="PF05903">
    <property type="entry name" value="Peptidase_C97"/>
    <property type="match status" value="1"/>
</dbReference>
<feature type="region of interest" description="Disordered" evidence="4">
    <location>
        <begin position="1"/>
        <end position="46"/>
    </location>
</feature>
<dbReference type="EMBL" id="HBGE01020271">
    <property type="protein sequence ID" value="CAD9110571.1"/>
    <property type="molecule type" value="Transcribed_RNA"/>
</dbReference>
<dbReference type="InterPro" id="IPR008580">
    <property type="entry name" value="PPPDE_dom"/>
</dbReference>
<comment type="similarity">
    <text evidence="1">Belongs to the DeSI family.</text>
</comment>
<feature type="domain" description="PPPDE" evidence="5">
    <location>
        <begin position="99"/>
        <end position="210"/>
    </location>
</feature>
<feature type="compositionally biased region" description="Low complexity" evidence="4">
    <location>
        <begin position="68"/>
        <end position="88"/>
    </location>
</feature>
<keyword evidence="2" id="KW-0645">Protease</keyword>